<evidence type="ECO:0000256" key="7">
    <source>
        <dbReference type="ARBA" id="ARBA00022490"/>
    </source>
</evidence>
<keyword evidence="29" id="KW-1185">Reference proteome</keyword>
<evidence type="ECO:0000256" key="19">
    <source>
        <dbReference type="ARBA" id="ARBA00023242"/>
    </source>
</evidence>
<evidence type="ECO:0000256" key="26">
    <source>
        <dbReference type="SAM" id="MobiDB-lite"/>
    </source>
</evidence>
<sequence length="767" mass="86634">MTSSIPSDTHPTTQEEVSSPAAKKIKLSDTDARDSRAGVADIKPEYLLPKPQKPISAPIDDDAAEAAHHQDAENGGKGGGKKRKYERGQNRARKFHFASDEVKLCNTLVLVPREGLFEGTVCEFALNARPKGQKPKQRRGRNGNSGKKKGGEEEEAEAGKKGGEGNEKEEWVQPDGLSKKCGFSHNLREYLKSKRDDSEGVCPVWEARGYCGSGWRCRWIGSHSKEDENGELYMVFDEKKKRAPQEWEKEVPIGSFDDPYGEIVNSIPMSVKIRLRKSEFPTKKSDVYAEWEYKEKATRDNLGYDDKGDIRASFVDAPVNPAEKRRMYIGKETPLLAPLTTTGNLPFRRICSNLGAALTYSEMAMSLPLLQGHKPEWALLRAHSSELPNFGAQICGTKIGIAVRATEVLTTLYPSAASSRHGLSLVDLNCGCPIDLVYRQGGGSALLDQPSKLIKMLKGMNYVSGETPITCKIRLGTRDASPVAKKLVQRIYDAGDVQAITLHGRSRQQRYSRDADWTYIAETAALIKDLKQKSDSIVDTAIDKEARDKPNVFFVGNGDCYSHVDYYNSIDQGKVDGVMLARGALIKPWLFEEIQKGQYLDKSATERLDYIREYVRYGLECWGSDELGVATTRRFLLEWLSFGCRYVPLGILERLPPRIQDRPPPWKGRNELECLLGSSDYRDWIKISEMFLGPCPSDFYFTPKHKVCRIIFYFLVERRKANQWIRAMRTRRPKRKGSLGYRLWRHATPLSQAFFPFFFPAGFWCRT</sequence>
<evidence type="ECO:0000256" key="6">
    <source>
        <dbReference type="ARBA" id="ARBA00022143"/>
    </source>
</evidence>
<evidence type="ECO:0000256" key="23">
    <source>
        <dbReference type="ARBA" id="ARBA00048342"/>
    </source>
</evidence>
<feature type="domain" description="DUS-like FMN-binding" evidence="27">
    <location>
        <begin position="336"/>
        <end position="613"/>
    </location>
</feature>
<dbReference type="OrthoDB" id="259935at2759"/>
<evidence type="ECO:0000256" key="1">
    <source>
        <dbReference type="ARBA" id="ARBA00001917"/>
    </source>
</evidence>
<feature type="compositionally biased region" description="Polar residues" evidence="26">
    <location>
        <begin position="1"/>
        <end position="17"/>
    </location>
</feature>
<name>A0A3N4JU65_9PEZI</name>
<evidence type="ECO:0000256" key="16">
    <source>
        <dbReference type="ARBA" id="ARBA00022857"/>
    </source>
</evidence>
<evidence type="ECO:0000259" key="27">
    <source>
        <dbReference type="Pfam" id="PF01207"/>
    </source>
</evidence>
<dbReference type="SUPFAM" id="SSF51395">
    <property type="entry name" value="FMN-linked oxidoreductases"/>
    <property type="match status" value="1"/>
</dbReference>
<keyword evidence="12" id="KW-0479">Metal-binding</keyword>
<organism evidence="28 29">
    <name type="scientific">Choiromyces venosus 120613-1</name>
    <dbReference type="NCBI Taxonomy" id="1336337"/>
    <lineage>
        <taxon>Eukaryota</taxon>
        <taxon>Fungi</taxon>
        <taxon>Dikarya</taxon>
        <taxon>Ascomycota</taxon>
        <taxon>Pezizomycotina</taxon>
        <taxon>Pezizomycetes</taxon>
        <taxon>Pezizales</taxon>
        <taxon>Tuberaceae</taxon>
        <taxon>Choiromyces</taxon>
    </lineage>
</organism>
<evidence type="ECO:0000313" key="28">
    <source>
        <dbReference type="EMBL" id="RPA97244.1"/>
    </source>
</evidence>
<keyword evidence="11" id="KW-0819">tRNA processing</keyword>
<dbReference type="AlphaFoldDB" id="A0A3N4JU65"/>
<comment type="catalytic activity">
    <reaction evidence="24">
        <text>a 5,6-dihydrouridine in mRNA + NADP(+) = a uridine in mRNA + NADPH + H(+)</text>
        <dbReference type="Rhea" id="RHEA:69855"/>
        <dbReference type="Rhea" id="RHEA-COMP:14658"/>
        <dbReference type="Rhea" id="RHEA-COMP:17789"/>
        <dbReference type="ChEBI" id="CHEBI:15378"/>
        <dbReference type="ChEBI" id="CHEBI:57783"/>
        <dbReference type="ChEBI" id="CHEBI:58349"/>
        <dbReference type="ChEBI" id="CHEBI:65315"/>
        <dbReference type="ChEBI" id="CHEBI:74443"/>
    </reaction>
    <physiologicalReaction direction="right-to-left" evidence="24">
        <dbReference type="Rhea" id="RHEA:69857"/>
    </physiologicalReaction>
</comment>
<dbReference type="PROSITE" id="PS01136">
    <property type="entry name" value="UPF0034"/>
    <property type="match status" value="1"/>
</dbReference>
<keyword evidence="16" id="KW-0521">NADP</keyword>
<evidence type="ECO:0000256" key="17">
    <source>
        <dbReference type="ARBA" id="ARBA00023002"/>
    </source>
</evidence>
<feature type="compositionally biased region" description="Basic and acidic residues" evidence="26">
    <location>
        <begin position="26"/>
        <end position="36"/>
    </location>
</feature>
<evidence type="ECO:0000256" key="24">
    <source>
        <dbReference type="ARBA" id="ARBA00049447"/>
    </source>
</evidence>
<evidence type="ECO:0000256" key="22">
    <source>
        <dbReference type="ARBA" id="ARBA00048266"/>
    </source>
</evidence>
<comment type="catalytic activity">
    <reaction evidence="23">
        <text>a 5,6-dihydrouridine in mRNA + NAD(+) = a uridine in mRNA + NADH + H(+)</text>
        <dbReference type="Rhea" id="RHEA:69851"/>
        <dbReference type="Rhea" id="RHEA-COMP:14658"/>
        <dbReference type="Rhea" id="RHEA-COMP:17789"/>
        <dbReference type="ChEBI" id="CHEBI:15378"/>
        <dbReference type="ChEBI" id="CHEBI:57540"/>
        <dbReference type="ChEBI" id="CHEBI:57945"/>
        <dbReference type="ChEBI" id="CHEBI:65315"/>
        <dbReference type="ChEBI" id="CHEBI:74443"/>
    </reaction>
    <physiologicalReaction direction="right-to-left" evidence="23">
        <dbReference type="Rhea" id="RHEA:69853"/>
    </physiologicalReaction>
</comment>
<evidence type="ECO:0000256" key="25">
    <source>
        <dbReference type="ARBA" id="ARBA00049513"/>
    </source>
</evidence>
<evidence type="ECO:0000256" key="10">
    <source>
        <dbReference type="ARBA" id="ARBA00022664"/>
    </source>
</evidence>
<accession>A0A3N4JU65</accession>
<comment type="catalytic activity">
    <reaction evidence="25">
        <text>5,6-dihydrouridine(47) in tRNA + NADP(+) = uridine(47) in tRNA + NADPH + H(+)</text>
        <dbReference type="Rhea" id="RHEA:53360"/>
        <dbReference type="Rhea" id="RHEA-COMP:13539"/>
        <dbReference type="Rhea" id="RHEA-COMP:13540"/>
        <dbReference type="ChEBI" id="CHEBI:15378"/>
        <dbReference type="ChEBI" id="CHEBI:57783"/>
        <dbReference type="ChEBI" id="CHEBI:58349"/>
        <dbReference type="ChEBI" id="CHEBI:65315"/>
        <dbReference type="ChEBI" id="CHEBI:74443"/>
        <dbReference type="EC" id="1.3.1.89"/>
    </reaction>
    <physiologicalReaction direction="right-to-left" evidence="25">
        <dbReference type="Rhea" id="RHEA:53362"/>
    </physiologicalReaction>
</comment>
<keyword evidence="7" id="KW-0963">Cytoplasm</keyword>
<feature type="compositionally biased region" description="Basic and acidic residues" evidence="26">
    <location>
        <begin position="65"/>
        <end position="74"/>
    </location>
</feature>
<keyword evidence="8" id="KW-0285">Flavoprotein</keyword>
<keyword evidence="9" id="KW-0288">FMN</keyword>
<comment type="similarity">
    <text evidence="4">Belongs to the Dus family. Dus3 subfamily.</text>
</comment>
<evidence type="ECO:0000256" key="11">
    <source>
        <dbReference type="ARBA" id="ARBA00022694"/>
    </source>
</evidence>
<evidence type="ECO:0000313" key="29">
    <source>
        <dbReference type="Proteomes" id="UP000276215"/>
    </source>
</evidence>
<evidence type="ECO:0000256" key="18">
    <source>
        <dbReference type="ARBA" id="ARBA00023027"/>
    </source>
</evidence>
<evidence type="ECO:0000256" key="4">
    <source>
        <dbReference type="ARBA" id="ARBA00005451"/>
    </source>
</evidence>
<dbReference type="FunFam" id="3.20.20.70:FF:000145">
    <property type="entry name" value="tRNA-dihydrouridine(47) synthase [NAD(P)(+)]"/>
    <property type="match status" value="1"/>
</dbReference>
<evidence type="ECO:0000256" key="20">
    <source>
        <dbReference type="ARBA" id="ARBA00031322"/>
    </source>
</evidence>
<evidence type="ECO:0000256" key="14">
    <source>
        <dbReference type="ARBA" id="ARBA00022771"/>
    </source>
</evidence>
<dbReference type="PANTHER" id="PTHR45846">
    <property type="entry name" value="TRNA-DIHYDROURIDINE(47) SYNTHASE [NAD(P)(+)]-LIKE"/>
    <property type="match status" value="1"/>
</dbReference>
<protein>
    <recommendedName>
        <fullName evidence="6">tRNA-dihydrouridine(47) synthase [NAD(P)(+)]</fullName>
        <ecNumber evidence="5">1.3.1.89</ecNumber>
    </recommendedName>
    <alternativeName>
        <fullName evidence="20">tRNA-dihydrouridine synthase 3</fullName>
    </alternativeName>
</protein>
<comment type="catalytic activity">
    <reaction evidence="22">
        <text>5,6-dihydrouridine(47) in tRNA + NAD(+) = uridine(47) in tRNA + NADH + H(+)</text>
        <dbReference type="Rhea" id="RHEA:53364"/>
        <dbReference type="Rhea" id="RHEA-COMP:13539"/>
        <dbReference type="Rhea" id="RHEA-COMP:13540"/>
        <dbReference type="ChEBI" id="CHEBI:15378"/>
        <dbReference type="ChEBI" id="CHEBI:57540"/>
        <dbReference type="ChEBI" id="CHEBI:57945"/>
        <dbReference type="ChEBI" id="CHEBI:65315"/>
        <dbReference type="ChEBI" id="CHEBI:74443"/>
        <dbReference type="EC" id="1.3.1.89"/>
    </reaction>
    <physiologicalReaction direction="right-to-left" evidence="22">
        <dbReference type="Rhea" id="RHEA:53366"/>
    </physiologicalReaction>
</comment>
<proteinExistence type="inferred from homology"/>
<dbReference type="EMBL" id="ML120406">
    <property type="protein sequence ID" value="RPA97244.1"/>
    <property type="molecule type" value="Genomic_DNA"/>
</dbReference>
<feature type="region of interest" description="Disordered" evidence="26">
    <location>
        <begin position="130"/>
        <end position="173"/>
    </location>
</feature>
<keyword evidence="15" id="KW-0862">Zinc</keyword>
<evidence type="ECO:0000256" key="9">
    <source>
        <dbReference type="ARBA" id="ARBA00022643"/>
    </source>
</evidence>
<dbReference type="InterPro" id="IPR013785">
    <property type="entry name" value="Aldolase_TIM"/>
</dbReference>
<reference evidence="28 29" key="1">
    <citation type="journal article" date="2018" name="Nat. Ecol. Evol.">
        <title>Pezizomycetes genomes reveal the molecular basis of ectomycorrhizal truffle lifestyle.</title>
        <authorList>
            <person name="Murat C."/>
            <person name="Payen T."/>
            <person name="Noel B."/>
            <person name="Kuo A."/>
            <person name="Morin E."/>
            <person name="Chen J."/>
            <person name="Kohler A."/>
            <person name="Krizsan K."/>
            <person name="Balestrini R."/>
            <person name="Da Silva C."/>
            <person name="Montanini B."/>
            <person name="Hainaut M."/>
            <person name="Levati E."/>
            <person name="Barry K.W."/>
            <person name="Belfiori B."/>
            <person name="Cichocki N."/>
            <person name="Clum A."/>
            <person name="Dockter R.B."/>
            <person name="Fauchery L."/>
            <person name="Guy J."/>
            <person name="Iotti M."/>
            <person name="Le Tacon F."/>
            <person name="Lindquist E.A."/>
            <person name="Lipzen A."/>
            <person name="Malagnac F."/>
            <person name="Mello A."/>
            <person name="Molinier V."/>
            <person name="Miyauchi S."/>
            <person name="Poulain J."/>
            <person name="Riccioni C."/>
            <person name="Rubini A."/>
            <person name="Sitrit Y."/>
            <person name="Splivallo R."/>
            <person name="Traeger S."/>
            <person name="Wang M."/>
            <person name="Zifcakova L."/>
            <person name="Wipf D."/>
            <person name="Zambonelli A."/>
            <person name="Paolocci F."/>
            <person name="Nowrousian M."/>
            <person name="Ottonello S."/>
            <person name="Baldrian P."/>
            <person name="Spatafora J.W."/>
            <person name="Henrissat B."/>
            <person name="Nagy L.G."/>
            <person name="Aury J.M."/>
            <person name="Wincker P."/>
            <person name="Grigoriev I.V."/>
            <person name="Bonfante P."/>
            <person name="Martin F.M."/>
        </authorList>
    </citation>
    <scope>NUCLEOTIDE SEQUENCE [LARGE SCALE GENOMIC DNA]</scope>
    <source>
        <strain evidence="28 29">120613-1</strain>
    </source>
</reference>
<dbReference type="InterPro" id="IPR018517">
    <property type="entry name" value="tRNA_hU_synthase_CS"/>
</dbReference>
<dbReference type="EC" id="1.3.1.89" evidence="5"/>
<evidence type="ECO:0000256" key="12">
    <source>
        <dbReference type="ARBA" id="ARBA00022723"/>
    </source>
</evidence>
<dbReference type="CDD" id="cd02801">
    <property type="entry name" value="DUS_like_FMN"/>
    <property type="match status" value="1"/>
</dbReference>
<dbReference type="PANTHER" id="PTHR45846:SF1">
    <property type="entry name" value="TRNA-DIHYDROURIDINE(47) SYNTHASE [NAD(P)(+)]-LIKE"/>
    <property type="match status" value="1"/>
</dbReference>
<dbReference type="GO" id="GO:0050660">
    <property type="term" value="F:flavin adenine dinucleotide binding"/>
    <property type="evidence" value="ECO:0007669"/>
    <property type="project" value="InterPro"/>
</dbReference>
<keyword evidence="14" id="KW-0863">Zinc-finger</keyword>
<dbReference type="Gene3D" id="3.20.20.70">
    <property type="entry name" value="Aldolase class I"/>
    <property type="match status" value="1"/>
</dbReference>
<keyword evidence="17" id="KW-0560">Oxidoreductase</keyword>
<comment type="cofactor">
    <cofactor evidence="1">
        <name>FMN</name>
        <dbReference type="ChEBI" id="CHEBI:58210"/>
    </cofactor>
</comment>
<evidence type="ECO:0000256" key="5">
    <source>
        <dbReference type="ARBA" id="ARBA00012376"/>
    </source>
</evidence>
<evidence type="ECO:0000256" key="15">
    <source>
        <dbReference type="ARBA" id="ARBA00022833"/>
    </source>
</evidence>
<feature type="compositionally biased region" description="Basic residues" evidence="26">
    <location>
        <begin position="79"/>
        <end position="93"/>
    </location>
</feature>
<evidence type="ECO:0000256" key="3">
    <source>
        <dbReference type="ARBA" id="ARBA00004496"/>
    </source>
</evidence>
<evidence type="ECO:0000256" key="13">
    <source>
        <dbReference type="ARBA" id="ARBA00022737"/>
    </source>
</evidence>
<keyword evidence="19" id="KW-0539">Nucleus</keyword>
<dbReference type="STRING" id="1336337.A0A3N4JU65"/>
<keyword evidence="10" id="KW-0507">mRNA processing</keyword>
<dbReference type="GO" id="GO:0102265">
    <property type="term" value="F:tRNA-dihydrouridine47 synthase activity"/>
    <property type="evidence" value="ECO:0007669"/>
    <property type="project" value="UniProtKB-EC"/>
</dbReference>
<comment type="subcellular location">
    <subcellularLocation>
        <location evidence="3">Cytoplasm</location>
    </subcellularLocation>
    <subcellularLocation>
        <location evidence="2">Nucleus</location>
    </subcellularLocation>
</comment>
<keyword evidence="18" id="KW-0520">NAD</keyword>
<gene>
    <name evidence="28" type="ORF">L873DRAFT_1691421</name>
</gene>
<evidence type="ECO:0000256" key="21">
    <source>
        <dbReference type="ARBA" id="ARBA00045934"/>
    </source>
</evidence>
<feature type="region of interest" description="Disordered" evidence="26">
    <location>
        <begin position="1"/>
        <end position="93"/>
    </location>
</feature>
<dbReference type="GO" id="GO:0008270">
    <property type="term" value="F:zinc ion binding"/>
    <property type="evidence" value="ECO:0007669"/>
    <property type="project" value="UniProtKB-KW"/>
</dbReference>
<feature type="compositionally biased region" description="Basic and acidic residues" evidence="26">
    <location>
        <begin position="157"/>
        <end position="171"/>
    </location>
</feature>
<dbReference type="GO" id="GO:0005634">
    <property type="term" value="C:nucleus"/>
    <property type="evidence" value="ECO:0007669"/>
    <property type="project" value="UniProtKB-SubCell"/>
</dbReference>
<dbReference type="GO" id="GO:0005737">
    <property type="term" value="C:cytoplasm"/>
    <property type="evidence" value="ECO:0007669"/>
    <property type="project" value="UniProtKB-SubCell"/>
</dbReference>
<dbReference type="GO" id="GO:0006397">
    <property type="term" value="P:mRNA processing"/>
    <property type="evidence" value="ECO:0007669"/>
    <property type="project" value="UniProtKB-KW"/>
</dbReference>
<keyword evidence="13" id="KW-0677">Repeat</keyword>
<dbReference type="Proteomes" id="UP000276215">
    <property type="component" value="Unassembled WGS sequence"/>
</dbReference>
<dbReference type="Pfam" id="PF01207">
    <property type="entry name" value="Dus"/>
    <property type="match status" value="1"/>
</dbReference>
<evidence type="ECO:0000256" key="8">
    <source>
        <dbReference type="ARBA" id="ARBA00022630"/>
    </source>
</evidence>
<dbReference type="InterPro" id="IPR035587">
    <property type="entry name" value="DUS-like_FMN-bd"/>
</dbReference>
<comment type="function">
    <text evidence="21">Catalyzes the synthesis of dihydrouridine, a modified base found in the D-loop of most tRNAs. Specifically modifies U47 in cytoplasmic tRNAs. Catalyzes the synthesis of dihydrouridine in some mRNAs, thereby affecting their translation.</text>
</comment>
<evidence type="ECO:0000256" key="2">
    <source>
        <dbReference type="ARBA" id="ARBA00004123"/>
    </source>
</evidence>
<feature type="compositionally biased region" description="Basic residues" evidence="26">
    <location>
        <begin position="131"/>
        <end position="141"/>
    </location>
</feature>
<dbReference type="GO" id="GO:0003723">
    <property type="term" value="F:RNA binding"/>
    <property type="evidence" value="ECO:0007669"/>
    <property type="project" value="TreeGrafter"/>
</dbReference>